<organism evidence="2">
    <name type="scientific">Hexamita inflata</name>
    <dbReference type="NCBI Taxonomy" id="28002"/>
    <lineage>
        <taxon>Eukaryota</taxon>
        <taxon>Metamonada</taxon>
        <taxon>Diplomonadida</taxon>
        <taxon>Hexamitidae</taxon>
        <taxon>Hexamitinae</taxon>
        <taxon>Hexamita</taxon>
    </lineage>
</organism>
<dbReference type="AlphaFoldDB" id="A0AA86NSI6"/>
<gene>
    <name evidence="2" type="ORF">HINF_LOCUS12853</name>
    <name evidence="3" type="ORF">HINF_LOCUS74825</name>
</gene>
<reference evidence="3 4" key="2">
    <citation type="submission" date="2024-07" db="EMBL/GenBank/DDBJ databases">
        <authorList>
            <person name="Akdeniz Z."/>
        </authorList>
    </citation>
    <scope>NUCLEOTIDE SEQUENCE [LARGE SCALE GENOMIC DNA]</scope>
</reference>
<protein>
    <submittedName>
        <fullName evidence="3">Hypothetical_protein</fullName>
    </submittedName>
</protein>
<dbReference type="EMBL" id="CATOUU010000337">
    <property type="protein sequence ID" value="CAI9925208.1"/>
    <property type="molecule type" value="Genomic_DNA"/>
</dbReference>
<evidence type="ECO:0000256" key="1">
    <source>
        <dbReference type="SAM" id="Coils"/>
    </source>
</evidence>
<accession>A0AA86NSI6</accession>
<evidence type="ECO:0000313" key="3">
    <source>
        <dbReference type="EMBL" id="CAL6108143.1"/>
    </source>
</evidence>
<name>A0AA86NSI6_9EUKA</name>
<comment type="caution">
    <text evidence="2">The sequence shown here is derived from an EMBL/GenBank/DDBJ whole genome shotgun (WGS) entry which is preliminary data.</text>
</comment>
<proteinExistence type="predicted"/>
<dbReference type="EMBL" id="CAXDID020000646">
    <property type="protein sequence ID" value="CAL6108143.1"/>
    <property type="molecule type" value="Genomic_DNA"/>
</dbReference>
<sequence>MKAQTLNQITNETLAFIRYFGPNYKLIFEDFAQFQIKIRQIDCALFLKQIGFQQCGNVVNQMEVMWLDNTFSHFNQKKADLNSFPSDQRSVLQLNICKLLQPGPFIFMKINESKTSQIHTSQLIKEVNDRLIQEINEPVHELIIQPVQNLAQTVNPIQLEQQKDFEFKSINSVKQVLEPIKNANDQIAVNQTANPIQEQNESITSIKQVLEQNSVQTLITKFLKRTAVDSPLHKVTEKVLKFSPIKTIQGQKDQSQTEQINQLKELIKRKKEQMIVQDNNAQYLFESADKIHFQKDPIYQQSQQEEQKEEQESVQHIFENLPENLKINLTQKEIKTVTVQIIQQKQPSITMSLPSATVTESLSSIFPSASIVSSINSSNDKDYIMKVTNFDHMLTTQAEVQNFFDYFNHQLSFQEITDMINKRQKLVKNELKWSKLQLKMESIVMNEQLKLSKISERQLQLNKSIKTCYLSNQVRETLINKRFSLMQQIQDADRAKSDSSVLTLKLKQLNYFINLQPDFRIGNKIIILKSKYVQFMKDHQLSPILLLENEISHTKIISVYSPQFSSQNSQTQFTDQLNTIETTVGSFYVAQNIPYQQFIFNDHQMKQFHPNQIVLYPEYISEFQVQFKQGKIQQRLPYFYQINQLFIQSQNVFTTKSYNSILPIKINNFDQIFLSFQLKQILKFNTLKGDLIFDLINSAFFAQFDTEVFDEKNLEQLKWMSVLVKFYENYTDG</sequence>
<evidence type="ECO:0000313" key="4">
    <source>
        <dbReference type="Proteomes" id="UP001642409"/>
    </source>
</evidence>
<evidence type="ECO:0000313" key="2">
    <source>
        <dbReference type="EMBL" id="CAI9925208.1"/>
    </source>
</evidence>
<dbReference type="Proteomes" id="UP001642409">
    <property type="component" value="Unassembled WGS sequence"/>
</dbReference>
<feature type="coiled-coil region" evidence="1">
    <location>
        <begin position="253"/>
        <end position="280"/>
    </location>
</feature>
<reference evidence="2" key="1">
    <citation type="submission" date="2023-06" db="EMBL/GenBank/DDBJ databases">
        <authorList>
            <person name="Kurt Z."/>
        </authorList>
    </citation>
    <scope>NUCLEOTIDE SEQUENCE</scope>
</reference>
<keyword evidence="1" id="KW-0175">Coiled coil</keyword>
<keyword evidence="4" id="KW-1185">Reference proteome</keyword>